<dbReference type="GeneID" id="94301137"/>
<dbReference type="Proteomes" id="UP000018208">
    <property type="component" value="Unassembled WGS sequence"/>
</dbReference>
<gene>
    <name evidence="1" type="ORF">SS50377_27114</name>
</gene>
<dbReference type="RefSeq" id="XP_067761595.1">
    <property type="nucleotide sequence ID" value="XM_067910908.1"/>
</dbReference>
<dbReference type="KEGG" id="ssao:94301137"/>
<comment type="caution">
    <text evidence="1">The sequence shown here is derived from an EMBL/GenBank/DDBJ whole genome shotgun (WGS) entry which is preliminary data.</text>
</comment>
<protein>
    <submittedName>
        <fullName evidence="1">Uncharacterized protein</fullName>
    </submittedName>
</protein>
<organism evidence="1 2">
    <name type="scientific">Spironucleus salmonicida</name>
    <dbReference type="NCBI Taxonomy" id="348837"/>
    <lineage>
        <taxon>Eukaryota</taxon>
        <taxon>Metamonada</taxon>
        <taxon>Diplomonadida</taxon>
        <taxon>Hexamitidae</taxon>
        <taxon>Hexamitinae</taxon>
        <taxon>Spironucleus</taxon>
    </lineage>
</organism>
<dbReference type="AlphaFoldDB" id="A0A9P8LMW5"/>
<proteinExistence type="predicted"/>
<reference evidence="1 2" key="1">
    <citation type="journal article" date="2014" name="PLoS Genet.">
        <title>The Genome of Spironucleus salmonicida Highlights a Fish Pathogen Adapted to Fluctuating Environments.</title>
        <authorList>
            <person name="Xu F."/>
            <person name="Jerlstrom-Hultqvist J."/>
            <person name="Einarsson E."/>
            <person name="Astvaldsson A."/>
            <person name="Svard S.G."/>
            <person name="Andersson J.O."/>
        </authorList>
    </citation>
    <scope>NUCLEOTIDE SEQUENCE [LARGE SCALE GENOMIC DNA]</scope>
    <source>
        <strain evidence="1 2">ATCC 50377</strain>
    </source>
</reference>
<name>A0A9P8LMW5_9EUKA</name>
<accession>A0A9P8LMW5</accession>
<evidence type="ECO:0000313" key="1">
    <source>
        <dbReference type="EMBL" id="KAH0570822.1"/>
    </source>
</evidence>
<keyword evidence="2" id="KW-1185">Reference proteome</keyword>
<sequence>MKFRNRRIDFSVKSQSCQQSESSRSRDQDLHLVTIGEDTCSDMQLSNLGCDEFNGGRHFFLKLAVD</sequence>
<evidence type="ECO:0000313" key="2">
    <source>
        <dbReference type="Proteomes" id="UP000018208"/>
    </source>
</evidence>
<dbReference type="EMBL" id="AUWU02000007">
    <property type="protein sequence ID" value="KAH0570822.1"/>
    <property type="molecule type" value="Genomic_DNA"/>
</dbReference>